<evidence type="ECO:0000313" key="4">
    <source>
        <dbReference type="Proteomes" id="UP000325811"/>
    </source>
</evidence>
<dbReference type="GO" id="GO:0022857">
    <property type="term" value="F:transmembrane transporter activity"/>
    <property type="evidence" value="ECO:0007669"/>
    <property type="project" value="InterPro"/>
</dbReference>
<name>A0A5Q4ZH70_9BURK</name>
<feature type="transmembrane region" description="Helical" evidence="2">
    <location>
        <begin position="34"/>
        <end position="52"/>
    </location>
</feature>
<keyword evidence="2" id="KW-0472">Membrane</keyword>
<evidence type="ECO:0000256" key="2">
    <source>
        <dbReference type="SAM" id="Phobius"/>
    </source>
</evidence>
<dbReference type="Proteomes" id="UP000325811">
    <property type="component" value="Chromosome II"/>
</dbReference>
<keyword evidence="2" id="KW-1133">Transmembrane helix</keyword>
<keyword evidence="4" id="KW-1185">Reference proteome</keyword>
<dbReference type="Pfam" id="PF04632">
    <property type="entry name" value="FUSC"/>
    <property type="match status" value="1"/>
</dbReference>
<dbReference type="GO" id="GO:0005886">
    <property type="term" value="C:plasma membrane"/>
    <property type="evidence" value="ECO:0007669"/>
    <property type="project" value="InterPro"/>
</dbReference>
<dbReference type="AlphaFoldDB" id="A0A5Q4ZH70"/>
<feature type="region of interest" description="Disordered" evidence="1">
    <location>
        <begin position="100"/>
        <end position="130"/>
    </location>
</feature>
<dbReference type="KEGG" id="pdio:PDMSB3_1192.1"/>
<dbReference type="EMBL" id="LR699554">
    <property type="protein sequence ID" value="VVD32483.1"/>
    <property type="molecule type" value="Genomic_DNA"/>
</dbReference>
<reference evidence="3 4" key="1">
    <citation type="submission" date="2019-08" db="EMBL/GenBank/DDBJ databases">
        <authorList>
            <person name="Herpell B J."/>
        </authorList>
    </citation>
    <scope>NUCLEOTIDE SEQUENCE [LARGE SCALE GENOMIC DNA]</scope>
    <source>
        <strain evidence="4">Msb3</strain>
    </source>
</reference>
<accession>A0A5Q4ZH70</accession>
<feature type="transmembrane region" description="Helical" evidence="2">
    <location>
        <begin position="64"/>
        <end position="82"/>
    </location>
</feature>
<evidence type="ECO:0000256" key="1">
    <source>
        <dbReference type="SAM" id="MobiDB-lite"/>
    </source>
</evidence>
<organism evidence="3 4">
    <name type="scientific">Paraburkholderia dioscoreae</name>
    <dbReference type="NCBI Taxonomy" id="2604047"/>
    <lineage>
        <taxon>Bacteria</taxon>
        <taxon>Pseudomonadati</taxon>
        <taxon>Pseudomonadota</taxon>
        <taxon>Betaproteobacteria</taxon>
        <taxon>Burkholderiales</taxon>
        <taxon>Burkholderiaceae</taxon>
        <taxon>Paraburkholderia</taxon>
    </lineage>
</organism>
<feature type="transmembrane region" description="Helical" evidence="2">
    <location>
        <begin position="7"/>
        <end position="28"/>
    </location>
</feature>
<feature type="compositionally biased region" description="Polar residues" evidence="1">
    <location>
        <begin position="117"/>
        <end position="130"/>
    </location>
</feature>
<proteinExistence type="predicted"/>
<gene>
    <name evidence="3" type="ORF">PDMSB3_1192</name>
</gene>
<protein>
    <submittedName>
        <fullName evidence="3">Uncharacterized protein</fullName>
    </submittedName>
</protein>
<keyword evidence="2" id="KW-0812">Transmembrane</keyword>
<dbReference type="InterPro" id="IPR006726">
    <property type="entry name" value="PHBA_efflux_AaeB/fusaric-R"/>
</dbReference>
<sequence>MSKTNSFVVASTFIRAAVVMAIAGWFWITTDWPSGGLAVIGAALVCALTSTAPNPWKMAVQMGVCAVLATMTGYLFTCYVYPNIDGFPLLRMTLRRCLRSVHSSPPPSLRRDMGSASRCSSACSPDPTTS</sequence>
<evidence type="ECO:0000313" key="3">
    <source>
        <dbReference type="EMBL" id="VVD32483.1"/>
    </source>
</evidence>